<evidence type="ECO:0000313" key="4">
    <source>
        <dbReference type="Proteomes" id="UP000830729"/>
    </source>
</evidence>
<reference evidence="3 4" key="1">
    <citation type="submission" date="2022-04" db="EMBL/GenBank/DDBJ databases">
        <title>Diverse halophilic archaea isolated from saline environments.</title>
        <authorList>
            <person name="Cui H.-L."/>
        </authorList>
    </citation>
    <scope>NUCLEOTIDE SEQUENCE [LARGE SCALE GENOMIC DNA]</scope>
    <source>
        <strain evidence="3 4">XZYJT49</strain>
    </source>
</reference>
<accession>A0A8U0HWR4</accession>
<feature type="region of interest" description="Disordered" evidence="1">
    <location>
        <begin position="380"/>
        <end position="412"/>
    </location>
</feature>
<organism evidence="3 4">
    <name type="scientific">Halorussus limi</name>
    <dbReference type="NCBI Taxonomy" id="2938695"/>
    <lineage>
        <taxon>Archaea</taxon>
        <taxon>Methanobacteriati</taxon>
        <taxon>Methanobacteriota</taxon>
        <taxon>Stenosarchaea group</taxon>
        <taxon>Halobacteria</taxon>
        <taxon>Halobacteriales</taxon>
        <taxon>Haladaptataceae</taxon>
        <taxon>Halorussus</taxon>
    </lineage>
</organism>
<evidence type="ECO:0000259" key="2">
    <source>
        <dbReference type="Pfam" id="PF22763"/>
    </source>
</evidence>
<feature type="region of interest" description="Disordered" evidence="1">
    <location>
        <begin position="179"/>
        <end position="220"/>
    </location>
</feature>
<evidence type="ECO:0000256" key="1">
    <source>
        <dbReference type="SAM" id="MobiDB-lite"/>
    </source>
</evidence>
<protein>
    <recommendedName>
        <fullName evidence="2">NrS-1 polymerase-like HBD domain-containing protein</fullName>
    </recommendedName>
</protein>
<feature type="compositionally biased region" description="Low complexity" evidence="1">
    <location>
        <begin position="204"/>
        <end position="218"/>
    </location>
</feature>
<dbReference type="Pfam" id="PF22763">
    <property type="entry name" value="NrS1-1_pol-like_HBD"/>
    <property type="match status" value="1"/>
</dbReference>
<evidence type="ECO:0000313" key="3">
    <source>
        <dbReference type="EMBL" id="UPV75213.1"/>
    </source>
</evidence>
<feature type="region of interest" description="Disordered" evidence="1">
    <location>
        <begin position="313"/>
        <end position="358"/>
    </location>
</feature>
<dbReference type="KEGG" id="halx:M0R89_03870"/>
<dbReference type="Proteomes" id="UP000830729">
    <property type="component" value="Chromosome"/>
</dbReference>
<dbReference type="EMBL" id="CP096659">
    <property type="protein sequence ID" value="UPV75213.1"/>
    <property type="molecule type" value="Genomic_DNA"/>
</dbReference>
<feature type="compositionally biased region" description="Polar residues" evidence="1">
    <location>
        <begin position="336"/>
        <end position="351"/>
    </location>
</feature>
<gene>
    <name evidence="3" type="ORF">M0R89_03870</name>
</gene>
<sequence>MTMLPTASDLPKLLVEYDQWVCWREQTRGDNPTKVPVNPHTGRFASATDDETWGSFETAREYAVDGSAEGLGFVFCDDDPFVGVDLDDARDPETGTPTDWAKSIIDELNSYTEISPSGTGYHVLVDGELPPGRNRRGDVELYETARFFTVTANHVETTPTGIIERTTALAGVYADHVADEDEHEKTDGEPNTESSGGDNELTGAETSSAEASASPNEALSDEELLARARAASNSAKFEQLWRGDTHGYDSQSEADMALACLLAFWTGGDTHRMDRLFRRSGLMREKWDAVHYADGSTYGEKTIERANNVTTEYYSPNDEHDQQTQTDPDDGADDLSVNSATASASVRNVQPSKDEGTIYEREQARIETITRLEQRLRELEEENERLREERDAERAKRKALEDDNLQESSPTGIIYRLKQILSG</sequence>
<dbReference type="GeneID" id="72184307"/>
<keyword evidence="4" id="KW-1185">Reference proteome</keyword>
<feature type="domain" description="NrS-1 polymerase-like HBD" evidence="2">
    <location>
        <begin position="251"/>
        <end position="316"/>
    </location>
</feature>
<dbReference type="AlphaFoldDB" id="A0A8U0HWR4"/>
<proteinExistence type="predicted"/>
<dbReference type="InterPro" id="IPR054468">
    <property type="entry name" value="NrSPol-like_HBD"/>
</dbReference>
<feature type="compositionally biased region" description="Basic and acidic residues" evidence="1">
    <location>
        <begin position="380"/>
        <end position="401"/>
    </location>
</feature>
<name>A0A8U0HWR4_9EURY</name>
<dbReference type="RefSeq" id="WP_248651256.1">
    <property type="nucleotide sequence ID" value="NZ_CP096659.1"/>
</dbReference>